<gene>
    <name evidence="1" type="ORF">H7I41_22950</name>
</gene>
<dbReference type="Gene3D" id="3.40.50.300">
    <property type="entry name" value="P-loop containing nucleotide triphosphate hydrolases"/>
    <property type="match status" value="1"/>
</dbReference>
<evidence type="ECO:0000313" key="2">
    <source>
        <dbReference type="Proteomes" id="UP001140293"/>
    </source>
</evidence>
<comment type="caution">
    <text evidence="1">The sequence shown here is derived from an EMBL/GenBank/DDBJ whole genome shotgun (WGS) entry which is preliminary data.</text>
</comment>
<reference evidence="1" key="2">
    <citation type="journal article" date="2022" name="BMC Genomics">
        <title>Comparative genome analysis of mycobacteria focusing on tRNA and non-coding RNA.</title>
        <authorList>
            <person name="Behra P.R.K."/>
            <person name="Pettersson B.M.F."/>
            <person name="Ramesh M."/>
            <person name="Das S."/>
            <person name="Dasgupta S."/>
            <person name="Kirsebom L.A."/>
        </authorList>
    </citation>
    <scope>NUCLEOTIDE SEQUENCE</scope>
    <source>
        <strain evidence="1">DSM 44615</strain>
    </source>
</reference>
<dbReference type="EMBL" id="JACKSJ010000204">
    <property type="protein sequence ID" value="MCV7172785.1"/>
    <property type="molecule type" value="Genomic_DNA"/>
</dbReference>
<organism evidence="1 2">
    <name type="scientific">[Mycobacterium] manitobense</name>
    <dbReference type="NCBI Taxonomy" id="190147"/>
    <lineage>
        <taxon>Bacteria</taxon>
        <taxon>Bacillati</taxon>
        <taxon>Actinomycetota</taxon>
        <taxon>Actinomycetes</taxon>
        <taxon>Mycobacteriales</taxon>
        <taxon>Mycobacteriaceae</taxon>
        <taxon>Mycolicibacterium</taxon>
    </lineage>
</organism>
<accession>A0A9X3BQ45</accession>
<dbReference type="Pfam" id="PF13469">
    <property type="entry name" value="Sulfotransfer_3"/>
    <property type="match status" value="1"/>
</dbReference>
<name>A0A9X3BQ45_9MYCO</name>
<proteinExistence type="predicted"/>
<sequence>MAGLAYGAASAAKVRETEDLLLALLDDPAAAPAPITLSRNALDANQLLDAARRDTGLTDWGDDTLPARFAVAVDHLNTAGLDDAGRRQAADVCRWLLTSRLEFFEDRRRHPISDEVIDRPLFVTGEPRSGTTLMHALMSVDPDARALRFWEVMYPSPPPGLAGPDDPRRARADDDWREINAKLPKWLHSHPYNDMLGDGLPEDERTWAFDFRVMTPTAWWRVPMKTLAAGLPTDAGAQYRIHRAMLQQLQYGRPPKQWVCKGFHGFRLAEFFDAYPDARLVWLHRDPVQVAASRTMMMADIADGLVGPVDLAAEAKFHLEMTRASIANTMTNPLAADPRIHHVRYVDFVADPVATVRGCYGFAGRELTAGAETAMRDYLATNKGDRHGKFRYSTDVLTDIGEDLDALHEEFRPFRERFGVPIEKRS</sequence>
<dbReference type="InterPro" id="IPR027417">
    <property type="entry name" value="P-loop_NTPase"/>
</dbReference>
<protein>
    <submittedName>
        <fullName evidence="1">Sulfotransferase</fullName>
    </submittedName>
</protein>
<dbReference type="AlphaFoldDB" id="A0A9X3BQ45"/>
<dbReference type="Proteomes" id="UP001140293">
    <property type="component" value="Unassembled WGS sequence"/>
</dbReference>
<dbReference type="PANTHER" id="PTHR36451:SF1">
    <property type="entry name" value="OMEGA-HYDROXY-BETA-DIHYDROMENAQUINONE-9 SULFOTRANSFERASE STF3"/>
    <property type="match status" value="1"/>
</dbReference>
<dbReference type="InterPro" id="IPR052736">
    <property type="entry name" value="Stf3_sulfotransferase"/>
</dbReference>
<keyword evidence="2" id="KW-1185">Reference proteome</keyword>
<reference evidence="1" key="1">
    <citation type="submission" date="2020-07" db="EMBL/GenBank/DDBJ databases">
        <authorList>
            <person name="Pettersson B.M.F."/>
            <person name="Behra P.R.K."/>
            <person name="Ramesh M."/>
            <person name="Das S."/>
            <person name="Dasgupta S."/>
            <person name="Kirsebom L.A."/>
        </authorList>
    </citation>
    <scope>NUCLEOTIDE SEQUENCE</scope>
    <source>
        <strain evidence="1">DSM 44615</strain>
    </source>
</reference>
<dbReference type="SUPFAM" id="SSF52540">
    <property type="entry name" value="P-loop containing nucleoside triphosphate hydrolases"/>
    <property type="match status" value="1"/>
</dbReference>
<dbReference type="PANTHER" id="PTHR36451">
    <property type="entry name" value="PAPS-DEPENDENT SULFOTRANSFERASE STF3"/>
    <property type="match status" value="1"/>
</dbReference>
<evidence type="ECO:0000313" key="1">
    <source>
        <dbReference type="EMBL" id="MCV7172785.1"/>
    </source>
</evidence>